<dbReference type="Gene3D" id="3.40.50.10490">
    <property type="entry name" value="Glucose-6-phosphate isomerase like protein, domain 1"/>
    <property type="match status" value="2"/>
</dbReference>
<comment type="miscellaneous">
    <text evidence="3">A lyase-type mechanism (elimination/hydration) is suggested for the cleavage of the lactyl ether bond of MurNAc 6-phosphate, with the formation of an alpha,beta-unsaturated aldehyde intermediate with (E)-stereochemistry, followed by the syn addition of water to give product.</text>
</comment>
<keyword evidence="1 3" id="KW-0456">Lyase</keyword>
<reference evidence="5 6" key="1">
    <citation type="submission" date="2023-04" db="EMBL/GenBank/DDBJ databases">
        <title>Genome sequence of Halobacillus naozhouensis KACC 21980.</title>
        <authorList>
            <person name="Kim S."/>
            <person name="Heo J."/>
            <person name="Kwon S.-W."/>
        </authorList>
    </citation>
    <scope>NUCLEOTIDE SEQUENCE [LARGE SCALE GENOMIC DNA]</scope>
    <source>
        <strain evidence="5 6">KCTC 13234</strain>
    </source>
</reference>
<feature type="active site" evidence="3">
    <location>
        <position position="114"/>
    </location>
</feature>
<keyword evidence="2 3" id="KW-0119">Carbohydrate metabolism</keyword>
<evidence type="ECO:0000256" key="3">
    <source>
        <dbReference type="HAMAP-Rule" id="MF_00068"/>
    </source>
</evidence>
<dbReference type="NCBIfam" id="NF003915">
    <property type="entry name" value="PRK05441.1"/>
    <property type="match status" value="1"/>
</dbReference>
<dbReference type="SUPFAM" id="SSF53697">
    <property type="entry name" value="SIS domain"/>
    <property type="match status" value="1"/>
</dbReference>
<evidence type="ECO:0000259" key="4">
    <source>
        <dbReference type="PROSITE" id="PS51464"/>
    </source>
</evidence>
<comment type="catalytic activity">
    <reaction evidence="3">
        <text>N-acetyl-D-muramate 6-phosphate + H2O = N-acetyl-D-glucosamine 6-phosphate + (R)-lactate</text>
        <dbReference type="Rhea" id="RHEA:26410"/>
        <dbReference type="ChEBI" id="CHEBI:15377"/>
        <dbReference type="ChEBI" id="CHEBI:16004"/>
        <dbReference type="ChEBI" id="CHEBI:57513"/>
        <dbReference type="ChEBI" id="CHEBI:58722"/>
        <dbReference type="EC" id="4.2.1.126"/>
    </reaction>
</comment>
<name>A0ABY8IUP3_9BACI</name>
<accession>A0ABY8IUP3</accession>
<dbReference type="GO" id="GO:0016829">
    <property type="term" value="F:lyase activity"/>
    <property type="evidence" value="ECO:0007669"/>
    <property type="project" value="UniProtKB-KW"/>
</dbReference>
<evidence type="ECO:0000256" key="1">
    <source>
        <dbReference type="ARBA" id="ARBA00023239"/>
    </source>
</evidence>
<dbReference type="RefSeq" id="WP_283075851.1">
    <property type="nucleotide sequence ID" value="NZ_CP121671.1"/>
</dbReference>
<organism evidence="5 6">
    <name type="scientific">Halobacillus naozhouensis</name>
    <dbReference type="NCBI Taxonomy" id="554880"/>
    <lineage>
        <taxon>Bacteria</taxon>
        <taxon>Bacillati</taxon>
        <taxon>Bacillota</taxon>
        <taxon>Bacilli</taxon>
        <taxon>Bacillales</taxon>
        <taxon>Bacillaceae</taxon>
        <taxon>Halobacillus</taxon>
    </lineage>
</organism>
<evidence type="ECO:0000313" key="5">
    <source>
        <dbReference type="EMBL" id="WFT73844.1"/>
    </source>
</evidence>
<dbReference type="PROSITE" id="PS01272">
    <property type="entry name" value="GCKR"/>
    <property type="match status" value="1"/>
</dbReference>
<sequence>MNIKEISTEQRNASTLTIDQASSLQIVKLMNKEDRDVPQAIGKILTQIATAIDRITERMSLGGRLIYVGAGTSGRLGVLDASECPPTFSADPEHVQALIAGGPAAITSAFEGAEDDVEQGRLDIKAKNVNQQDVVVGIAASGRTPYTIGAMKEAKDHGALVLAIVCSLGSDMEEAADLTMVAEVGPEILTGSTRLKAGTAQKLILNMLSTGTMIQQGKVYSNLMVDLQPTNQKLQIRSKHIIMEATGVSEKKAEQVLHEYGAVKPAILALLTSLKGEEVHASLDKHNGHIGRAIHSVSESE</sequence>
<proteinExistence type="inferred from homology"/>
<protein>
    <recommendedName>
        <fullName evidence="3">N-acetylmuramic acid 6-phosphate etherase</fullName>
        <shortName evidence="3">MurNAc-6-P etherase</shortName>
        <ecNumber evidence="3">4.2.1.126</ecNumber>
    </recommendedName>
    <alternativeName>
        <fullName evidence="3">N-acetylmuramic acid 6-phosphate hydrolase</fullName>
    </alternativeName>
    <alternativeName>
        <fullName evidence="3">N-acetylmuramic acid 6-phosphate lyase</fullName>
    </alternativeName>
</protein>
<dbReference type="PANTHER" id="PTHR10088:SF4">
    <property type="entry name" value="GLUCOKINASE REGULATORY PROTEIN"/>
    <property type="match status" value="1"/>
</dbReference>
<dbReference type="PROSITE" id="PS51464">
    <property type="entry name" value="SIS"/>
    <property type="match status" value="1"/>
</dbReference>
<keyword evidence="6" id="KW-1185">Reference proteome</keyword>
<dbReference type="PANTHER" id="PTHR10088">
    <property type="entry name" value="GLUCOKINASE REGULATORY PROTEIN"/>
    <property type="match status" value="1"/>
</dbReference>
<dbReference type="Proteomes" id="UP001221597">
    <property type="component" value="Chromosome"/>
</dbReference>
<comment type="subunit">
    <text evidence="3">Homodimer.</text>
</comment>
<comment type="pathway">
    <text evidence="3">Amino-sugar metabolism; N-acetylmuramate degradation.</text>
</comment>
<evidence type="ECO:0000313" key="6">
    <source>
        <dbReference type="Proteomes" id="UP001221597"/>
    </source>
</evidence>
<dbReference type="InterPro" id="IPR046348">
    <property type="entry name" value="SIS_dom_sf"/>
</dbReference>
<feature type="domain" description="SIS" evidence="4">
    <location>
        <begin position="55"/>
        <end position="218"/>
    </location>
</feature>
<dbReference type="InterPro" id="IPR040190">
    <property type="entry name" value="MURQ/GCKR"/>
</dbReference>
<dbReference type="EMBL" id="CP121671">
    <property type="protein sequence ID" value="WFT73844.1"/>
    <property type="molecule type" value="Genomic_DNA"/>
</dbReference>
<dbReference type="InterPro" id="IPR005488">
    <property type="entry name" value="Etherase_MurQ"/>
</dbReference>
<dbReference type="HAMAP" id="MF_00068">
    <property type="entry name" value="MurQ"/>
    <property type="match status" value="1"/>
</dbReference>
<dbReference type="NCBIfam" id="NF009222">
    <property type="entry name" value="PRK12570.1"/>
    <property type="match status" value="1"/>
</dbReference>
<comment type="function">
    <text evidence="3">Specifically catalyzes the cleavage of the D-lactyl ether substituent of MurNAc 6-phosphate, producing GlcNAc 6-phosphate and D-lactate.</text>
</comment>
<gene>
    <name evidence="3 5" type="primary">murQ</name>
    <name evidence="5" type="ORF">P9989_15920</name>
</gene>
<dbReference type="CDD" id="cd05007">
    <property type="entry name" value="SIS_Etherase"/>
    <property type="match status" value="1"/>
</dbReference>
<dbReference type="InterPro" id="IPR005486">
    <property type="entry name" value="Glucokinase_regulatory_CS"/>
</dbReference>
<evidence type="ECO:0000256" key="2">
    <source>
        <dbReference type="ARBA" id="ARBA00023277"/>
    </source>
</evidence>
<dbReference type="Gene3D" id="1.10.8.1080">
    <property type="match status" value="1"/>
</dbReference>
<dbReference type="Pfam" id="PF22645">
    <property type="entry name" value="GKRP_SIS_N"/>
    <property type="match status" value="1"/>
</dbReference>
<dbReference type="NCBIfam" id="TIGR00274">
    <property type="entry name" value="N-acetylmuramic acid 6-phosphate etherase"/>
    <property type="match status" value="1"/>
</dbReference>
<feature type="active site" description="Proton donor" evidence="3">
    <location>
        <position position="83"/>
    </location>
</feature>
<dbReference type="EC" id="4.2.1.126" evidence="3"/>
<comment type="similarity">
    <text evidence="3">Belongs to the GCKR-like family. MurNAc-6-P etherase subfamily.</text>
</comment>
<dbReference type="InterPro" id="IPR001347">
    <property type="entry name" value="SIS_dom"/>
</dbReference>